<dbReference type="Proteomes" id="UP000694308">
    <property type="component" value="Unassembled WGS sequence"/>
</dbReference>
<dbReference type="AlphaFoldDB" id="A0A949WWW2"/>
<name>A0A949WWW2_9CLOT</name>
<gene>
    <name evidence="1" type="ORF">I6U48_20435</name>
</gene>
<dbReference type="EMBL" id="JAEEGC010000118">
    <property type="protein sequence ID" value="MBV7275272.1"/>
    <property type="molecule type" value="Genomic_DNA"/>
</dbReference>
<reference evidence="1" key="1">
    <citation type="submission" date="2020-12" db="EMBL/GenBank/DDBJ databases">
        <title>Clostridium thailandense sp. nov., a novel acetogenic bacterium isolated from peat land soil in Thailand.</title>
        <authorList>
            <person name="Chaikitkaew S."/>
            <person name="Birkeland N.K."/>
        </authorList>
    </citation>
    <scope>NUCLEOTIDE SEQUENCE</scope>
    <source>
        <strain evidence="1">PL3</strain>
    </source>
</reference>
<evidence type="ECO:0000313" key="2">
    <source>
        <dbReference type="Proteomes" id="UP000694308"/>
    </source>
</evidence>
<evidence type="ECO:0000313" key="1">
    <source>
        <dbReference type="EMBL" id="MBV7275272.1"/>
    </source>
</evidence>
<sequence length="86" mass="10094">MSYSTFRRYKTQNSDLKTTIAQGKDRRNQKVVEALFKYCTGYKYYEEVPTKVKEDVLIKSVKKYKGPDLNAQKYTLIKKANWADGL</sequence>
<protein>
    <submittedName>
        <fullName evidence="1">Uncharacterized protein</fullName>
    </submittedName>
</protein>
<comment type="caution">
    <text evidence="1">The sequence shown here is derived from an EMBL/GenBank/DDBJ whole genome shotgun (WGS) entry which is preliminary data.</text>
</comment>
<keyword evidence="2" id="KW-1185">Reference proteome</keyword>
<dbReference type="RefSeq" id="WP_218322327.1">
    <property type="nucleotide sequence ID" value="NZ_JAEEGC010000118.1"/>
</dbReference>
<accession>A0A949WWW2</accession>
<proteinExistence type="predicted"/>
<organism evidence="1 2">
    <name type="scientific">Clostridium thailandense</name>
    <dbReference type="NCBI Taxonomy" id="2794346"/>
    <lineage>
        <taxon>Bacteria</taxon>
        <taxon>Bacillati</taxon>
        <taxon>Bacillota</taxon>
        <taxon>Clostridia</taxon>
        <taxon>Eubacteriales</taxon>
        <taxon>Clostridiaceae</taxon>
        <taxon>Clostridium</taxon>
    </lineage>
</organism>